<reference evidence="1" key="1">
    <citation type="journal article" date="2020" name="Nature">
        <title>Giant virus diversity and host interactions through global metagenomics.</title>
        <authorList>
            <person name="Schulz F."/>
            <person name="Roux S."/>
            <person name="Paez-Espino D."/>
            <person name="Jungbluth S."/>
            <person name="Walsh D.A."/>
            <person name="Denef V.J."/>
            <person name="McMahon K.D."/>
            <person name="Konstantinidis K.T."/>
            <person name="Eloe-Fadrosh E.A."/>
            <person name="Kyrpides N.C."/>
            <person name="Woyke T."/>
        </authorList>
    </citation>
    <scope>NUCLEOTIDE SEQUENCE</scope>
    <source>
        <strain evidence="1">GVMAG-M-3300020192-26</strain>
    </source>
</reference>
<dbReference type="EMBL" id="MN739378">
    <property type="protein sequence ID" value="QHT01588.1"/>
    <property type="molecule type" value="Genomic_DNA"/>
</dbReference>
<organism evidence="1">
    <name type="scientific">viral metagenome</name>
    <dbReference type="NCBI Taxonomy" id="1070528"/>
    <lineage>
        <taxon>unclassified sequences</taxon>
        <taxon>metagenomes</taxon>
        <taxon>organismal metagenomes</taxon>
    </lineage>
</organism>
<protein>
    <submittedName>
        <fullName evidence="1">Uncharacterized protein</fullName>
    </submittedName>
</protein>
<sequence length="29" mass="3279">MIINHVSFGFIIIEGIQNGQRTISENLSF</sequence>
<evidence type="ECO:0000313" key="1">
    <source>
        <dbReference type="EMBL" id="QHT01588.1"/>
    </source>
</evidence>
<accession>A0A6C0CAH0</accession>
<proteinExistence type="predicted"/>
<dbReference type="AlphaFoldDB" id="A0A6C0CAH0"/>
<name>A0A6C0CAH0_9ZZZZ</name>